<keyword evidence="3 12" id="KW-0812">Transmembrane</keyword>
<feature type="transmembrane region" description="Helical" evidence="14">
    <location>
        <begin position="404"/>
        <end position="425"/>
    </location>
</feature>
<evidence type="ECO:0000256" key="14">
    <source>
        <dbReference type="SAM" id="Phobius"/>
    </source>
</evidence>
<feature type="non-terminal residue" evidence="16">
    <location>
        <position position="1"/>
    </location>
</feature>
<evidence type="ECO:0000256" key="4">
    <source>
        <dbReference type="ARBA" id="ARBA00022989"/>
    </source>
</evidence>
<name>A0ABS2XG07_POLSP</name>
<feature type="domain" description="G-protein coupled receptors family 1 profile" evidence="15">
    <location>
        <begin position="194"/>
        <end position="465"/>
    </location>
</feature>
<evidence type="ECO:0000256" key="7">
    <source>
        <dbReference type="ARBA" id="ARBA00023157"/>
    </source>
</evidence>
<evidence type="ECO:0000256" key="8">
    <source>
        <dbReference type="ARBA" id="ARBA00023170"/>
    </source>
</evidence>
<comment type="subcellular location">
    <subcellularLocation>
        <location evidence="1">Cell membrane</location>
        <topology evidence="1">Multi-pass membrane protein</topology>
    </subcellularLocation>
</comment>
<evidence type="ECO:0000256" key="13">
    <source>
        <dbReference type="SAM" id="MobiDB-lite"/>
    </source>
</evidence>
<comment type="function">
    <text evidence="11">Receptor for NPAF (A-18-F-amide) and NPFF (F-8-F-amide) neuropeptides, also known as morphine-modulating peptides. Can also be activated by a variety of naturally occurring or synthetic FMRF-amide like ligands. This receptor mediates its action by association with G proteins that activate a phosphatidylinositol-calcium second messenger system.</text>
</comment>
<dbReference type="Gene3D" id="1.20.1070.10">
    <property type="entry name" value="Rhodopsin 7-helix transmembrane proteins"/>
    <property type="match status" value="2"/>
</dbReference>
<dbReference type="PRINTS" id="PR01570">
    <property type="entry name" value="NPFFRECEPTOR"/>
</dbReference>
<evidence type="ECO:0000259" key="15">
    <source>
        <dbReference type="PROSITE" id="PS50262"/>
    </source>
</evidence>
<accession>A0ABS2XG07</accession>
<evidence type="ECO:0000313" key="16">
    <source>
        <dbReference type="EMBL" id="MBN3272887.1"/>
    </source>
</evidence>
<dbReference type="PROSITE" id="PS00237">
    <property type="entry name" value="G_PROTEIN_RECEP_F1_1"/>
    <property type="match status" value="1"/>
</dbReference>
<comment type="caution">
    <text evidence="16">The sequence shown here is derived from an EMBL/GenBank/DDBJ whole genome shotgun (WGS) entry which is preliminary data.</text>
</comment>
<dbReference type="EMBL" id="JAAWVQ010025531">
    <property type="protein sequence ID" value="MBN3272887.1"/>
    <property type="molecule type" value="Genomic_DNA"/>
</dbReference>
<keyword evidence="10 12" id="KW-0807">Transducer</keyword>
<feature type="transmembrane region" description="Helical" evidence="14">
    <location>
        <begin position="174"/>
        <end position="203"/>
    </location>
</feature>
<dbReference type="Proteomes" id="UP001166093">
    <property type="component" value="Unassembled WGS sequence"/>
</dbReference>
<keyword evidence="2" id="KW-1003">Cell membrane</keyword>
<feature type="transmembrane region" description="Helical" evidence="14">
    <location>
        <begin position="34"/>
        <end position="63"/>
    </location>
</feature>
<evidence type="ECO:0000313" key="17">
    <source>
        <dbReference type="Proteomes" id="UP001166093"/>
    </source>
</evidence>
<gene>
    <name evidence="16" type="primary">Npffr2_4</name>
    <name evidence="16" type="ORF">GTO93_0021546</name>
</gene>
<evidence type="ECO:0000256" key="12">
    <source>
        <dbReference type="RuleBase" id="RU000688"/>
    </source>
</evidence>
<dbReference type="InterPro" id="IPR000276">
    <property type="entry name" value="GPCR_Rhodpsn"/>
</dbReference>
<keyword evidence="9" id="KW-0325">Glycoprotein</keyword>
<organism evidence="16 17">
    <name type="scientific">Polyodon spathula</name>
    <name type="common">North American paddlefish</name>
    <name type="synonym">Squalus spathula</name>
    <dbReference type="NCBI Taxonomy" id="7913"/>
    <lineage>
        <taxon>Eukaryota</taxon>
        <taxon>Metazoa</taxon>
        <taxon>Chordata</taxon>
        <taxon>Craniata</taxon>
        <taxon>Vertebrata</taxon>
        <taxon>Euteleostomi</taxon>
        <taxon>Actinopterygii</taxon>
        <taxon>Chondrostei</taxon>
        <taxon>Acipenseriformes</taxon>
        <taxon>Polyodontidae</taxon>
        <taxon>Polyodon</taxon>
    </lineage>
</organism>
<dbReference type="Pfam" id="PF00001">
    <property type="entry name" value="7tm_1"/>
    <property type="match status" value="2"/>
</dbReference>
<keyword evidence="8 12" id="KW-0675">Receptor</keyword>
<dbReference type="SUPFAM" id="SSF81321">
    <property type="entry name" value="Family A G protein-coupled receptor-like"/>
    <property type="match status" value="2"/>
</dbReference>
<dbReference type="PANTHER" id="PTHR24241">
    <property type="entry name" value="NEUROPEPTIDE RECEPTOR-RELATED G-PROTEIN COUPLED RECEPTOR"/>
    <property type="match status" value="1"/>
</dbReference>
<feature type="transmembrane region" description="Helical" evidence="14">
    <location>
        <begin position="293"/>
        <end position="314"/>
    </location>
</feature>
<keyword evidence="7" id="KW-1015">Disulfide bond</keyword>
<feature type="transmembrane region" description="Helical" evidence="14">
    <location>
        <begin position="75"/>
        <end position="96"/>
    </location>
</feature>
<feature type="transmembrane region" description="Helical" evidence="14">
    <location>
        <begin position="353"/>
        <end position="377"/>
    </location>
</feature>
<feature type="domain" description="G-protein coupled receptors family 1 profile" evidence="15">
    <location>
        <begin position="54"/>
        <end position="134"/>
    </location>
</feature>
<evidence type="ECO:0000256" key="3">
    <source>
        <dbReference type="ARBA" id="ARBA00022692"/>
    </source>
</evidence>
<comment type="similarity">
    <text evidence="12">Belongs to the G-protein coupled receptor 1 family.</text>
</comment>
<keyword evidence="17" id="KW-1185">Reference proteome</keyword>
<dbReference type="InterPro" id="IPR005395">
    <property type="entry name" value="NPFF_rcpt"/>
</dbReference>
<keyword evidence="4 14" id="KW-1133">Transmembrane helix</keyword>
<feature type="transmembrane region" description="Helical" evidence="14">
    <location>
        <begin position="215"/>
        <end position="235"/>
    </location>
</feature>
<dbReference type="PANTHER" id="PTHR24241:SF82">
    <property type="entry name" value="NEUROPEPTIDE FF RECEPTOR 1-RELATED"/>
    <property type="match status" value="1"/>
</dbReference>
<evidence type="ECO:0000256" key="11">
    <source>
        <dbReference type="ARBA" id="ARBA00025478"/>
    </source>
</evidence>
<feature type="region of interest" description="Disordered" evidence="13">
    <location>
        <begin position="514"/>
        <end position="537"/>
    </location>
</feature>
<dbReference type="PROSITE" id="PS50262">
    <property type="entry name" value="G_PROTEIN_RECEP_F1_2"/>
    <property type="match status" value="2"/>
</dbReference>
<dbReference type="SMART" id="SM01381">
    <property type="entry name" value="7TM_GPCR_Srsx"/>
    <property type="match status" value="1"/>
</dbReference>
<keyword evidence="5 12" id="KW-0297">G-protein coupled receptor</keyword>
<dbReference type="PRINTS" id="PR00237">
    <property type="entry name" value="GPCRRHODOPSN"/>
</dbReference>
<feature type="non-terminal residue" evidence="16">
    <location>
        <position position="560"/>
    </location>
</feature>
<evidence type="ECO:0000256" key="9">
    <source>
        <dbReference type="ARBA" id="ARBA00023180"/>
    </source>
</evidence>
<dbReference type="InterPro" id="IPR017452">
    <property type="entry name" value="GPCR_Rhodpsn_7TM"/>
</dbReference>
<evidence type="ECO:0000256" key="6">
    <source>
        <dbReference type="ARBA" id="ARBA00023136"/>
    </source>
</evidence>
<evidence type="ECO:0000256" key="10">
    <source>
        <dbReference type="ARBA" id="ARBA00023224"/>
    </source>
</evidence>
<feature type="transmembrane region" description="Helical" evidence="14">
    <location>
        <begin position="445"/>
        <end position="468"/>
    </location>
</feature>
<evidence type="ECO:0000256" key="1">
    <source>
        <dbReference type="ARBA" id="ARBA00004651"/>
    </source>
</evidence>
<protein>
    <submittedName>
        <fullName evidence="16">NPFF2 protein</fullName>
    </submittedName>
</protein>
<reference evidence="16" key="1">
    <citation type="journal article" date="2021" name="Cell">
        <title>Tracing the genetic footprints of vertebrate landing in non-teleost ray-finned fishes.</title>
        <authorList>
            <person name="Bi X."/>
            <person name="Wang K."/>
            <person name="Yang L."/>
            <person name="Pan H."/>
            <person name="Jiang H."/>
            <person name="Wei Q."/>
            <person name="Fang M."/>
            <person name="Yu H."/>
            <person name="Zhu C."/>
            <person name="Cai Y."/>
            <person name="He Y."/>
            <person name="Gan X."/>
            <person name="Zeng H."/>
            <person name="Yu D."/>
            <person name="Zhu Y."/>
            <person name="Jiang H."/>
            <person name="Qiu Q."/>
            <person name="Yang H."/>
            <person name="Zhang Y.E."/>
            <person name="Wang W."/>
            <person name="Zhu M."/>
            <person name="He S."/>
            <person name="Zhang G."/>
        </authorList>
    </citation>
    <scope>NUCLEOTIDE SEQUENCE</scope>
    <source>
        <strain evidence="16">Pddl_001</strain>
    </source>
</reference>
<sequence length="560" mass="62758">MHVPGVNLSEEWETNKTQEQMRNITHLPYYRYSFAAAAGLALAYLFISVLCLGGNGLVCYIVLKNHRMRSVTNLFILNLAFSDLLVGIFCVPTTLVDSLVTGWPFSQTVCTLSGFIQGVSVSASVFTLVAIAVDSRTPGRMHVPGVNLSEEWETNKTQEQMRNITHLPYYRYSFAAAAGFALAYLFISVLCLGGNGLVCYIVLKNHRMRSVTNLFILNLAFSDLLVGIFCVPTTLVDSLVTGWPFSQTVCTLSGFIQGVSVSASVFTLVAIAVDRFQCIVYPFRQKLSLPKALGITLLIWVLAVAIMCPAAAMLKVVQLNDTDMVHKNETYSLYTCYENWPEPEMRKAYTTVLFVHIYLAPLSLISVMYGIIGARLFSFHGPERRSSGELQGDRSSISKKKMKVIKMLVTVAVLFMVSWLPLWTLMMLSDYEDLGEERLSFLASYVFPFAHWLAFFNSSVNPIIYGYFNENFKRGFQVAFSSCHCSRETEQPVVYFERSRNAVFIVSNKVSSGESMEQSRARQGNGEPAPKQTQPRVRGILLEDIDKITTDNRVSVAWEK</sequence>
<evidence type="ECO:0000256" key="5">
    <source>
        <dbReference type="ARBA" id="ARBA00023040"/>
    </source>
</evidence>
<evidence type="ECO:0000256" key="2">
    <source>
        <dbReference type="ARBA" id="ARBA00022475"/>
    </source>
</evidence>
<keyword evidence="6 14" id="KW-0472">Membrane</keyword>
<proteinExistence type="inferred from homology"/>
<feature type="transmembrane region" description="Helical" evidence="14">
    <location>
        <begin position="255"/>
        <end position="273"/>
    </location>
</feature>